<reference evidence="2 3" key="1">
    <citation type="submission" date="2020-01" db="EMBL/GenBank/DDBJ databases">
        <authorList>
            <consortium name="DOE Joint Genome Institute"/>
            <person name="Haridas S."/>
            <person name="Albert R."/>
            <person name="Binder M."/>
            <person name="Bloem J."/>
            <person name="Labutti K."/>
            <person name="Salamov A."/>
            <person name="Andreopoulos B."/>
            <person name="Baker S.E."/>
            <person name="Barry K."/>
            <person name="Bills G."/>
            <person name="Bluhm B.H."/>
            <person name="Cannon C."/>
            <person name="Castanera R."/>
            <person name="Culley D.E."/>
            <person name="Daum C."/>
            <person name="Ezra D."/>
            <person name="Gonzalez J.B."/>
            <person name="Henrissat B."/>
            <person name="Kuo A."/>
            <person name="Liang C."/>
            <person name="Lipzen A."/>
            <person name="Lutzoni F."/>
            <person name="Magnuson J."/>
            <person name="Mondo S."/>
            <person name="Nolan M."/>
            <person name="Ohm R."/>
            <person name="Pangilinan J."/>
            <person name="Park H.-J.H."/>
            <person name="Ramirez L."/>
            <person name="Alfaro M."/>
            <person name="Sun H."/>
            <person name="Tritt A."/>
            <person name="Yoshinaga Y."/>
            <person name="Zwiers L.-H.L."/>
            <person name="Turgeon B.G."/>
            <person name="Goodwin S.B."/>
            <person name="Spatafora J.W."/>
            <person name="Crous P.W."/>
            <person name="Grigoriev I.V."/>
        </authorList>
    </citation>
    <scope>NUCLEOTIDE SEQUENCE [LARGE SCALE GENOMIC DNA]</scope>
    <source>
        <strain evidence="2 3">CBS 611.86</strain>
    </source>
</reference>
<comment type="caution">
    <text evidence="2">The sequence shown here is derived from an EMBL/GenBank/DDBJ whole genome shotgun (WGS) entry which is preliminary data.</text>
</comment>
<dbReference type="EMBL" id="JAADJZ010000039">
    <property type="protein sequence ID" value="KAF2864849.1"/>
    <property type="molecule type" value="Genomic_DNA"/>
</dbReference>
<accession>A0A7C8HYA7</accession>
<dbReference type="AlphaFoldDB" id="A0A7C8HYA7"/>
<feature type="region of interest" description="Disordered" evidence="1">
    <location>
        <begin position="70"/>
        <end position="115"/>
    </location>
</feature>
<sequence length="352" mass="39140">MRPLPYDMAWTTKLITRDIKDLGRKTKRSFNKNAKIFEKLFQSSKAPADKVVPTVVPKVEAPAPVLESAVSPVTSNAGTPITKNVSNNATPHHNRGQSLSTTITATEQTRYTSRPGSASTYITAVTSNEDETSTLAQGFYEWMEFKRDEWYKNRPRDIPHEERWAIRGIAIIICIALQNCPSNPIYDILRDGEQDNTTATFVTNLLQLASSKTYNEIVAALGQKDPRVCQLPSTPYERKQDRQELQYDSVLRKISASHSPGTAVSCAAGEPEVSPPAHLWHALVVALTDRSKTVSIVEGLLGLVCPDVDAHELLIRIGDPTRRLGPGEDDMLRHKFRKVLYPEYEALGMSIA</sequence>
<keyword evidence="3" id="KW-1185">Reference proteome</keyword>
<protein>
    <submittedName>
        <fullName evidence="2">Uncharacterized protein</fullName>
    </submittedName>
</protein>
<gene>
    <name evidence="2" type="ORF">BDV95DRAFT_613208</name>
</gene>
<dbReference type="Proteomes" id="UP000481861">
    <property type="component" value="Unassembled WGS sequence"/>
</dbReference>
<feature type="compositionally biased region" description="Polar residues" evidence="1">
    <location>
        <begin position="71"/>
        <end position="115"/>
    </location>
</feature>
<proteinExistence type="predicted"/>
<organism evidence="2 3">
    <name type="scientific">Massariosphaeria phaeospora</name>
    <dbReference type="NCBI Taxonomy" id="100035"/>
    <lineage>
        <taxon>Eukaryota</taxon>
        <taxon>Fungi</taxon>
        <taxon>Dikarya</taxon>
        <taxon>Ascomycota</taxon>
        <taxon>Pezizomycotina</taxon>
        <taxon>Dothideomycetes</taxon>
        <taxon>Pleosporomycetidae</taxon>
        <taxon>Pleosporales</taxon>
        <taxon>Pleosporales incertae sedis</taxon>
        <taxon>Massariosphaeria</taxon>
    </lineage>
</organism>
<name>A0A7C8HYA7_9PLEO</name>
<dbReference type="OrthoDB" id="3785169at2759"/>
<evidence type="ECO:0000313" key="3">
    <source>
        <dbReference type="Proteomes" id="UP000481861"/>
    </source>
</evidence>
<evidence type="ECO:0000313" key="2">
    <source>
        <dbReference type="EMBL" id="KAF2864849.1"/>
    </source>
</evidence>
<evidence type="ECO:0000256" key="1">
    <source>
        <dbReference type="SAM" id="MobiDB-lite"/>
    </source>
</evidence>